<evidence type="ECO:0000256" key="1">
    <source>
        <dbReference type="SAM" id="Phobius"/>
    </source>
</evidence>
<keyword evidence="1" id="KW-1133">Transmembrane helix</keyword>
<feature type="transmembrane region" description="Helical" evidence="1">
    <location>
        <begin position="7"/>
        <end position="26"/>
    </location>
</feature>
<accession>C4K7W7</accession>
<protein>
    <submittedName>
        <fullName evidence="2">Uncharacterized protein</fullName>
    </submittedName>
</protein>
<dbReference type="KEGG" id="hde:HDEF_2094"/>
<name>C4K7W7_HAMD5</name>
<proteinExistence type="predicted"/>
<dbReference type="AlphaFoldDB" id="C4K7W7"/>
<keyword evidence="1" id="KW-0472">Membrane</keyword>
<reference evidence="2 3" key="1">
    <citation type="journal article" date="2009" name="Proc. Natl. Acad. Sci. U.S.A.">
        <title>Hamiltonella defensa, genome evolution of protective bacterial endosymbiont from pathogenic ancestors.</title>
        <authorList>
            <person name="Degnan P.H."/>
            <person name="Yu Y."/>
            <person name="Sisneros N."/>
            <person name="Wing R.A."/>
            <person name="Moran N.A."/>
        </authorList>
    </citation>
    <scope>NUCLEOTIDE SEQUENCE [LARGE SCALE GENOMIC DNA]</scope>
    <source>
        <strain evidence="3">5AT</strain>
    </source>
</reference>
<sequence>MRSGRLFKTAAIFIYHFTFLFIHALLSDPQEML</sequence>
<keyword evidence="1" id="KW-0812">Transmembrane</keyword>
<dbReference type="HOGENOM" id="CLU_3382200_0_0_6"/>
<gene>
    <name evidence="2" type="ordered locus">HDEF_2094</name>
</gene>
<organism evidence="2 3">
    <name type="scientific">Hamiltonella defensa subsp. Acyrthosiphon pisum (strain 5AT)</name>
    <dbReference type="NCBI Taxonomy" id="572265"/>
    <lineage>
        <taxon>Bacteria</taxon>
        <taxon>Pseudomonadati</taxon>
        <taxon>Pseudomonadota</taxon>
        <taxon>Gammaproteobacteria</taxon>
        <taxon>Enterobacterales</taxon>
        <taxon>Enterobacteriaceae</taxon>
        <taxon>aphid secondary symbionts</taxon>
        <taxon>Candidatus Williamhamiltonella</taxon>
    </lineage>
</organism>
<evidence type="ECO:0000313" key="3">
    <source>
        <dbReference type="Proteomes" id="UP000002334"/>
    </source>
</evidence>
<dbReference type="EMBL" id="CP001277">
    <property type="protein sequence ID" value="ACQ68660.1"/>
    <property type="molecule type" value="Genomic_DNA"/>
</dbReference>
<dbReference type="STRING" id="572265.HDEF_2094"/>
<evidence type="ECO:0000313" key="2">
    <source>
        <dbReference type="EMBL" id="ACQ68660.1"/>
    </source>
</evidence>
<dbReference type="Proteomes" id="UP000002334">
    <property type="component" value="Chromosome"/>
</dbReference>
<keyword evidence="3" id="KW-1185">Reference proteome</keyword>